<organism evidence="2 3">
    <name type="scientific">Dendrobium nobile</name>
    <name type="common">Orchid</name>
    <dbReference type="NCBI Taxonomy" id="94219"/>
    <lineage>
        <taxon>Eukaryota</taxon>
        <taxon>Viridiplantae</taxon>
        <taxon>Streptophyta</taxon>
        <taxon>Embryophyta</taxon>
        <taxon>Tracheophyta</taxon>
        <taxon>Spermatophyta</taxon>
        <taxon>Magnoliopsida</taxon>
        <taxon>Liliopsida</taxon>
        <taxon>Asparagales</taxon>
        <taxon>Orchidaceae</taxon>
        <taxon>Epidendroideae</taxon>
        <taxon>Malaxideae</taxon>
        <taxon>Dendrobiinae</taxon>
        <taxon>Dendrobium</taxon>
    </lineage>
</organism>
<reference evidence="2" key="1">
    <citation type="journal article" date="2022" name="Front. Genet.">
        <title>Chromosome-Scale Assembly of the Dendrobium nobile Genome Provides Insights Into the Molecular Mechanism of the Biosynthesis of the Medicinal Active Ingredient of Dendrobium.</title>
        <authorList>
            <person name="Xu Q."/>
            <person name="Niu S.-C."/>
            <person name="Li K.-L."/>
            <person name="Zheng P.-J."/>
            <person name="Zhang X.-J."/>
            <person name="Jia Y."/>
            <person name="Liu Y."/>
            <person name="Niu Y.-X."/>
            <person name="Yu L.-H."/>
            <person name="Chen D.-F."/>
            <person name="Zhang G.-Q."/>
        </authorList>
    </citation>
    <scope>NUCLEOTIDE SEQUENCE</scope>
    <source>
        <tissue evidence="2">Leaf</tissue>
    </source>
</reference>
<evidence type="ECO:0000256" key="1">
    <source>
        <dbReference type="SAM" id="MobiDB-lite"/>
    </source>
</evidence>
<keyword evidence="3" id="KW-1185">Reference proteome</keyword>
<feature type="region of interest" description="Disordered" evidence="1">
    <location>
        <begin position="393"/>
        <end position="435"/>
    </location>
</feature>
<feature type="region of interest" description="Disordered" evidence="1">
    <location>
        <begin position="1"/>
        <end position="75"/>
    </location>
</feature>
<name>A0A8T3AJM0_DENNO</name>
<evidence type="ECO:0000313" key="2">
    <source>
        <dbReference type="EMBL" id="KAI0495972.1"/>
    </source>
</evidence>
<dbReference type="Proteomes" id="UP000829196">
    <property type="component" value="Unassembled WGS sequence"/>
</dbReference>
<proteinExistence type="predicted"/>
<protein>
    <submittedName>
        <fullName evidence="2">Uncharacterized protein</fullName>
    </submittedName>
</protein>
<feature type="compositionally biased region" description="Low complexity" evidence="1">
    <location>
        <begin position="63"/>
        <end position="73"/>
    </location>
</feature>
<sequence>MEQEGWRTPKGRSIPPVPNRGRGWPALRGYPRGRGRGQSGRGRGEIPPPKMIPLKTYLYGSHDPPQADQQQPPENMQEKIANQTSDMFEPILKISVEHLLYLNLEDKDIISPWILFKKYLNDNPILQDSNYDRESYEAILIHLQCLEVKHHYDDKRNIIYSRANLLTIIHPKDWGITPFQIQKFNIQNSDGTFKTCSFNYWTYVQAMHKAFYILNPTHSHSWMFIINPEILENLIPLWFYKWWETKGAIISILPPELQLSYNHWVDSSPHLQNIKTEDFIDGMGEFIFFAQAQIPWIWSWNIEINTDSLNLKNLMRNFSIKWWSAIIVEDKKKQIDKVIQNNLIRNQRQPVSTEFSLKNLQKILKQKYPHETSDQIKTRLQKAYWDQMTQLFPDDEDMTSQHSNDTIPDTWDKHEEEGPSRSPGKAPINEEQDNF</sequence>
<evidence type="ECO:0000313" key="3">
    <source>
        <dbReference type="Proteomes" id="UP000829196"/>
    </source>
</evidence>
<dbReference type="EMBL" id="JAGYWB010000016">
    <property type="protein sequence ID" value="KAI0495972.1"/>
    <property type="molecule type" value="Genomic_DNA"/>
</dbReference>
<dbReference type="PANTHER" id="PTHR48434:SF1">
    <property type="entry name" value="(RAPE) HYPOTHETICAL PROTEIN"/>
    <property type="match status" value="1"/>
</dbReference>
<comment type="caution">
    <text evidence="2">The sequence shown here is derived from an EMBL/GenBank/DDBJ whole genome shotgun (WGS) entry which is preliminary data.</text>
</comment>
<gene>
    <name evidence="2" type="ORF">KFK09_022279</name>
</gene>
<accession>A0A8T3AJM0</accession>
<feature type="compositionally biased region" description="Basic and acidic residues" evidence="1">
    <location>
        <begin position="410"/>
        <end position="419"/>
    </location>
</feature>
<dbReference type="PANTHER" id="PTHR48434">
    <property type="entry name" value="(RAPE) HYPOTHETICAL PROTEIN"/>
    <property type="match status" value="1"/>
</dbReference>
<dbReference type="OrthoDB" id="1743486at2759"/>
<dbReference type="AlphaFoldDB" id="A0A8T3AJM0"/>